<dbReference type="AlphaFoldDB" id="A0A0K2T0R2"/>
<reference evidence="1" key="1">
    <citation type="submission" date="2014-05" db="EMBL/GenBank/DDBJ databases">
        <authorList>
            <person name="Chronopoulou M."/>
        </authorList>
    </citation>
    <scope>NUCLEOTIDE SEQUENCE</scope>
    <source>
        <tissue evidence="1">Whole organism</tissue>
    </source>
</reference>
<evidence type="ECO:0000313" key="1">
    <source>
        <dbReference type="EMBL" id="CDW19613.1"/>
    </source>
</evidence>
<dbReference type="EMBL" id="HACA01002252">
    <property type="protein sequence ID" value="CDW19613.1"/>
    <property type="molecule type" value="Transcribed_RNA"/>
</dbReference>
<feature type="non-terminal residue" evidence="1">
    <location>
        <position position="1"/>
    </location>
</feature>
<organism evidence="1">
    <name type="scientific">Lepeophtheirus salmonis</name>
    <name type="common">Salmon louse</name>
    <name type="synonym">Caligus salmonis</name>
    <dbReference type="NCBI Taxonomy" id="72036"/>
    <lineage>
        <taxon>Eukaryota</taxon>
        <taxon>Metazoa</taxon>
        <taxon>Ecdysozoa</taxon>
        <taxon>Arthropoda</taxon>
        <taxon>Crustacea</taxon>
        <taxon>Multicrustacea</taxon>
        <taxon>Hexanauplia</taxon>
        <taxon>Copepoda</taxon>
        <taxon>Siphonostomatoida</taxon>
        <taxon>Caligidae</taxon>
        <taxon>Lepeophtheirus</taxon>
    </lineage>
</organism>
<proteinExistence type="predicted"/>
<accession>A0A0K2T0R2</accession>
<protein>
    <submittedName>
        <fullName evidence="1">Uncharacterized protein</fullName>
    </submittedName>
</protein>
<sequence>TPDSIPFKRRNTVKRRTIRRVRRSRTPIEEGCSLDLKELLGKVTSVPASTVLLPSPHVPVSNPSPREHFVLQVLAVRLGVKPLVVLQEDF</sequence>
<name>A0A0K2T0R2_LEPSM</name>